<dbReference type="Proteomes" id="UP000799118">
    <property type="component" value="Unassembled WGS sequence"/>
</dbReference>
<dbReference type="GO" id="GO:0097352">
    <property type="term" value="P:autophagosome maturation"/>
    <property type="evidence" value="ECO:0007669"/>
    <property type="project" value="TreeGrafter"/>
</dbReference>
<accession>A0A6A4GU81</accession>
<dbReference type="GO" id="GO:0015031">
    <property type="term" value="P:protein transport"/>
    <property type="evidence" value="ECO:0007669"/>
    <property type="project" value="UniProtKB-KW"/>
</dbReference>
<gene>
    <name evidence="9" type="ORF">BT96DRAFT_402203</name>
</gene>
<keyword evidence="8" id="KW-0813">Transport</keyword>
<dbReference type="EMBL" id="ML769700">
    <property type="protein sequence ID" value="KAE9389362.1"/>
    <property type="molecule type" value="Genomic_DNA"/>
</dbReference>
<keyword evidence="8" id="KW-0653">Protein transport</keyword>
<reference evidence="9" key="1">
    <citation type="journal article" date="2019" name="Environ. Microbiol.">
        <title>Fungal ecological strategies reflected in gene transcription - a case study of two litter decomposers.</title>
        <authorList>
            <person name="Barbi F."/>
            <person name="Kohler A."/>
            <person name="Barry K."/>
            <person name="Baskaran P."/>
            <person name="Daum C."/>
            <person name="Fauchery L."/>
            <person name="Ihrmark K."/>
            <person name="Kuo A."/>
            <person name="LaButti K."/>
            <person name="Lipzen A."/>
            <person name="Morin E."/>
            <person name="Grigoriev I.V."/>
            <person name="Henrissat B."/>
            <person name="Lindahl B."/>
            <person name="Martin F."/>
        </authorList>
    </citation>
    <scope>NUCLEOTIDE SEQUENCE</scope>
    <source>
        <strain evidence="9">JB14</strain>
    </source>
</reference>
<evidence type="ECO:0000256" key="3">
    <source>
        <dbReference type="ARBA" id="ARBA00015875"/>
    </source>
</evidence>
<dbReference type="GO" id="GO:0061723">
    <property type="term" value="P:glycophagy"/>
    <property type="evidence" value="ECO:0007669"/>
    <property type="project" value="TreeGrafter"/>
</dbReference>
<dbReference type="InterPro" id="IPR007242">
    <property type="entry name" value="Atg12"/>
</dbReference>
<dbReference type="Gene3D" id="3.10.20.90">
    <property type="entry name" value="Phosphatidylinositol 3-kinase Catalytic Subunit, Chain A, domain 1"/>
    <property type="match status" value="1"/>
</dbReference>
<dbReference type="SUPFAM" id="SSF54236">
    <property type="entry name" value="Ubiquitin-like"/>
    <property type="match status" value="1"/>
</dbReference>
<dbReference type="GO" id="GO:0000045">
    <property type="term" value="P:autophagosome assembly"/>
    <property type="evidence" value="ECO:0007669"/>
    <property type="project" value="InterPro"/>
</dbReference>
<proteinExistence type="inferred from homology"/>
<dbReference type="PANTHER" id="PTHR13385">
    <property type="entry name" value="AUTOPHAGY PROTEIN 12"/>
    <property type="match status" value="1"/>
</dbReference>
<dbReference type="InterPro" id="IPR029071">
    <property type="entry name" value="Ubiquitin-like_domsf"/>
</dbReference>
<dbReference type="CDD" id="cd01612">
    <property type="entry name" value="Ubl_ATG12"/>
    <property type="match status" value="1"/>
</dbReference>
<keyword evidence="6 8" id="KW-0072">Autophagy</keyword>
<comment type="similarity">
    <text evidence="1 8">Belongs to the ATG12 family.</text>
</comment>
<comment type="subcellular location">
    <subcellularLocation>
        <location evidence="8">Preautophagosomal structure membrane</location>
        <topology evidence="8">Peripheral membrane protein</topology>
    </subcellularLocation>
</comment>
<dbReference type="GO" id="GO:0034727">
    <property type="term" value="P:piecemeal microautophagy of the nucleus"/>
    <property type="evidence" value="ECO:0007669"/>
    <property type="project" value="TreeGrafter"/>
</dbReference>
<dbReference type="GO" id="GO:0034274">
    <property type="term" value="C:Atg12-Atg5-Atg16 complex"/>
    <property type="evidence" value="ECO:0007669"/>
    <property type="project" value="TreeGrafter"/>
</dbReference>
<dbReference type="GO" id="GO:0019776">
    <property type="term" value="F:Atg8-family ligase activity"/>
    <property type="evidence" value="ECO:0007669"/>
    <property type="project" value="TreeGrafter"/>
</dbReference>
<evidence type="ECO:0000256" key="8">
    <source>
        <dbReference type="RuleBase" id="RU361201"/>
    </source>
</evidence>
<dbReference type="FunFam" id="3.10.20.90:FF:000150">
    <property type="entry name" value="Ubiquitin-like protein ATG12"/>
    <property type="match status" value="1"/>
</dbReference>
<evidence type="ECO:0000313" key="10">
    <source>
        <dbReference type="Proteomes" id="UP000799118"/>
    </source>
</evidence>
<evidence type="ECO:0000256" key="4">
    <source>
        <dbReference type="ARBA" id="ARBA00022499"/>
    </source>
</evidence>
<dbReference type="AlphaFoldDB" id="A0A6A4GU81"/>
<organism evidence="9 10">
    <name type="scientific">Gymnopus androsaceus JB14</name>
    <dbReference type="NCBI Taxonomy" id="1447944"/>
    <lineage>
        <taxon>Eukaryota</taxon>
        <taxon>Fungi</taxon>
        <taxon>Dikarya</taxon>
        <taxon>Basidiomycota</taxon>
        <taxon>Agaricomycotina</taxon>
        <taxon>Agaricomycetes</taxon>
        <taxon>Agaricomycetidae</taxon>
        <taxon>Agaricales</taxon>
        <taxon>Marasmiineae</taxon>
        <taxon>Omphalotaceae</taxon>
        <taxon>Gymnopus</taxon>
    </lineage>
</organism>
<dbReference type="GO" id="GO:0034045">
    <property type="term" value="C:phagophore assembly site membrane"/>
    <property type="evidence" value="ECO:0007669"/>
    <property type="project" value="UniProtKB-SubCell"/>
</dbReference>
<dbReference type="GO" id="GO:0000422">
    <property type="term" value="P:autophagy of mitochondrion"/>
    <property type="evidence" value="ECO:0007669"/>
    <property type="project" value="TreeGrafter"/>
</dbReference>
<evidence type="ECO:0000256" key="6">
    <source>
        <dbReference type="ARBA" id="ARBA00023006"/>
    </source>
</evidence>
<keyword evidence="8" id="KW-0472">Membrane</keyword>
<evidence type="ECO:0000256" key="2">
    <source>
        <dbReference type="ARBA" id="ARBA00011288"/>
    </source>
</evidence>
<keyword evidence="4 8" id="KW-1017">Isopeptide bond</keyword>
<protein>
    <recommendedName>
        <fullName evidence="3 8">Ubiquitin-like protein ATG12</fullName>
    </recommendedName>
</protein>
<keyword evidence="10" id="KW-1185">Reference proteome</keyword>
<name>A0A6A4GU81_9AGAR</name>
<keyword evidence="5 8" id="KW-0833">Ubl conjugation pathway</keyword>
<evidence type="ECO:0000313" key="9">
    <source>
        <dbReference type="EMBL" id="KAE9389362.1"/>
    </source>
</evidence>
<evidence type="ECO:0000256" key="1">
    <source>
        <dbReference type="ARBA" id="ARBA00007778"/>
    </source>
</evidence>
<dbReference type="OrthoDB" id="10003551at2759"/>
<dbReference type="PANTHER" id="PTHR13385:SF0">
    <property type="entry name" value="UBIQUITIN-LIKE PROTEIN ATG12"/>
    <property type="match status" value="1"/>
</dbReference>
<evidence type="ECO:0000256" key="7">
    <source>
        <dbReference type="ARBA" id="ARBA00025360"/>
    </source>
</evidence>
<evidence type="ECO:0000256" key="5">
    <source>
        <dbReference type="ARBA" id="ARBA00022786"/>
    </source>
</evidence>
<comment type="subunit">
    <text evidence="2 8">Forms a conjugate with ATG5.</text>
</comment>
<dbReference type="GO" id="GO:0000421">
    <property type="term" value="C:autophagosome membrane"/>
    <property type="evidence" value="ECO:0007669"/>
    <property type="project" value="TreeGrafter"/>
</dbReference>
<comment type="function">
    <text evidence="7">Ubiquitin-like protein involved in cytoplasm to vacuole transport (Cvt), autophagy vesicles formation, mitophagy, and nucleophagy. Conjugation with ATG5 through a ubiquitin-like conjugating system involving also ATG7 as an E1-like activating enzyme and ATG10 as an E2-like conjugating enzyme, is essential for its function. The ATG12-ATG5 conjugate functions as an E3-like enzyme which is required for lipidation of ATG8 and ATG8 association to the vesicle membranes.</text>
</comment>
<sequence length="123" mass="13761">MAESVEYSSLSWATSPSEAKTEALKALQMSKTEDDEKIIILFKAVGNAPILRQSLRKIPSSKKFQVVIQFLCKELGYSNSEPLHAFINMAFSPSPDDTVGNLYKSFRTENHLIVNYSTKVAWG</sequence>
<dbReference type="Pfam" id="PF04110">
    <property type="entry name" value="APG12"/>
    <property type="match status" value="1"/>
</dbReference>